<feature type="chain" id="PRO_5039144875" evidence="2">
    <location>
        <begin position="31"/>
        <end position="485"/>
    </location>
</feature>
<dbReference type="PROSITE" id="PS00135">
    <property type="entry name" value="TRYPSIN_SER"/>
    <property type="match status" value="1"/>
</dbReference>
<name>A0A7W5V5M9_9ACTN</name>
<proteinExistence type="predicted"/>
<dbReference type="EMBL" id="JACIBV010000001">
    <property type="protein sequence ID" value="MBB3725989.1"/>
    <property type="molecule type" value="Genomic_DNA"/>
</dbReference>
<dbReference type="PROSITE" id="PS51318">
    <property type="entry name" value="TAT"/>
    <property type="match status" value="1"/>
</dbReference>
<comment type="caution">
    <text evidence="3">The sequence shown here is derived from an EMBL/GenBank/DDBJ whole genome shotgun (WGS) entry which is preliminary data.</text>
</comment>
<protein>
    <submittedName>
        <fullName evidence="3">Uncharacterized protein</fullName>
    </submittedName>
</protein>
<evidence type="ECO:0000313" key="3">
    <source>
        <dbReference type="EMBL" id="MBB3725989.1"/>
    </source>
</evidence>
<dbReference type="InterPro" id="IPR018114">
    <property type="entry name" value="TRYPSIN_HIS"/>
</dbReference>
<dbReference type="InterPro" id="IPR006311">
    <property type="entry name" value="TAT_signal"/>
</dbReference>
<dbReference type="InterPro" id="IPR043504">
    <property type="entry name" value="Peptidase_S1_PA_chymotrypsin"/>
</dbReference>
<dbReference type="AlphaFoldDB" id="A0A7W5V5M9"/>
<sequence>MPPTLFRRAALAGCLLTATLVAVPSPAVQAEPVPPVPVITEDPYAQVTPPDYKLSHAFKEAERRAAEKPDVYGPPYISYGTIVAPVTAAEAQAEAGALIALPPQMTPPEDGTGDPSNVPPPEEKESVPPEAGIAAQAPAPEEQLSAADKSARQSLAPTADAGETWTVQPKVKLVKYSVNRLNAIKDEIVAISPGVLPGVEKVSAALIQAEQNRVIVESSDASEAFRVALATRYGADAVVVRQVPDEGFDGAQARWNDTSVGGFYGGARISTSVGSCTNAFSWRYSGYQAMITAGHCTSLNGSVSTLSEYQGSVVKDTWNNSTGTVYIDGQSTYRGDLSLIRLSGSKKSAARIYVGNSTSGSSRAVAGMWSRRPGYGDQYCTGGSTAGELCGWKVNALKINVRYSGGQYARNMTRGYKQGQCTRGGDSGGPVYTVNSAGKVVAKGVHSGGGGGGSDGWGGALDPCREYFTDVYEAYYGFPGVIATS</sequence>
<feature type="signal peptide" evidence="2">
    <location>
        <begin position="1"/>
        <end position="30"/>
    </location>
</feature>
<evidence type="ECO:0000256" key="2">
    <source>
        <dbReference type="SAM" id="SignalP"/>
    </source>
</evidence>
<keyword evidence="2" id="KW-0732">Signal</keyword>
<evidence type="ECO:0000313" key="4">
    <source>
        <dbReference type="Proteomes" id="UP000579945"/>
    </source>
</evidence>
<keyword evidence="4" id="KW-1185">Reference proteome</keyword>
<evidence type="ECO:0000256" key="1">
    <source>
        <dbReference type="SAM" id="MobiDB-lite"/>
    </source>
</evidence>
<dbReference type="InterPro" id="IPR033116">
    <property type="entry name" value="TRYPSIN_SER"/>
</dbReference>
<dbReference type="SUPFAM" id="SSF50494">
    <property type="entry name" value="Trypsin-like serine proteases"/>
    <property type="match status" value="1"/>
</dbReference>
<organism evidence="3 4">
    <name type="scientific">Nonomuraea dietziae</name>
    <dbReference type="NCBI Taxonomy" id="65515"/>
    <lineage>
        <taxon>Bacteria</taxon>
        <taxon>Bacillati</taxon>
        <taxon>Actinomycetota</taxon>
        <taxon>Actinomycetes</taxon>
        <taxon>Streptosporangiales</taxon>
        <taxon>Streptosporangiaceae</taxon>
        <taxon>Nonomuraea</taxon>
    </lineage>
</organism>
<dbReference type="InterPro" id="IPR009003">
    <property type="entry name" value="Peptidase_S1_PA"/>
</dbReference>
<accession>A0A7W5V5M9</accession>
<dbReference type="GO" id="GO:0004252">
    <property type="term" value="F:serine-type endopeptidase activity"/>
    <property type="evidence" value="ECO:0007669"/>
    <property type="project" value="InterPro"/>
</dbReference>
<dbReference type="GO" id="GO:0006508">
    <property type="term" value="P:proteolysis"/>
    <property type="evidence" value="ECO:0007669"/>
    <property type="project" value="InterPro"/>
</dbReference>
<reference evidence="3 4" key="1">
    <citation type="submission" date="2020-08" db="EMBL/GenBank/DDBJ databases">
        <title>Sequencing the genomes of 1000 actinobacteria strains.</title>
        <authorList>
            <person name="Klenk H.-P."/>
        </authorList>
    </citation>
    <scope>NUCLEOTIDE SEQUENCE [LARGE SCALE GENOMIC DNA]</scope>
    <source>
        <strain evidence="3 4">DSM 44320</strain>
    </source>
</reference>
<dbReference type="PROSITE" id="PS00134">
    <property type="entry name" value="TRYPSIN_HIS"/>
    <property type="match status" value="1"/>
</dbReference>
<dbReference type="GeneID" id="95388378"/>
<feature type="region of interest" description="Disordered" evidence="1">
    <location>
        <begin position="102"/>
        <end position="159"/>
    </location>
</feature>
<dbReference type="RefSeq" id="WP_183645500.1">
    <property type="nucleotide sequence ID" value="NZ_JACIBV010000001.1"/>
</dbReference>
<dbReference type="Gene3D" id="2.40.10.10">
    <property type="entry name" value="Trypsin-like serine proteases"/>
    <property type="match status" value="2"/>
</dbReference>
<gene>
    <name evidence="3" type="ORF">FHR33_001849</name>
</gene>
<dbReference type="Proteomes" id="UP000579945">
    <property type="component" value="Unassembled WGS sequence"/>
</dbReference>